<organism evidence="2 3">
    <name type="scientific">Terracoccus luteus</name>
    <dbReference type="NCBI Taxonomy" id="53356"/>
    <lineage>
        <taxon>Bacteria</taxon>
        <taxon>Bacillati</taxon>
        <taxon>Actinomycetota</taxon>
        <taxon>Actinomycetes</taxon>
        <taxon>Micrococcales</taxon>
        <taxon>Intrasporangiaceae</taxon>
        <taxon>Terracoccus</taxon>
    </lineage>
</organism>
<evidence type="ECO:0000313" key="3">
    <source>
        <dbReference type="Proteomes" id="UP000590811"/>
    </source>
</evidence>
<protein>
    <submittedName>
        <fullName evidence="2">Uncharacterized protein</fullName>
    </submittedName>
</protein>
<sequence length="59" mass="6438">MTRDLTRHPINWPIIWHPVSSEQHHTPADLPVDRVSHPASDHLADQPAPGVVTAAPHAG</sequence>
<dbReference type="RefSeq" id="WP_184510272.1">
    <property type="nucleotide sequence ID" value="NZ_JACHVT010000004.1"/>
</dbReference>
<evidence type="ECO:0000313" key="2">
    <source>
        <dbReference type="EMBL" id="MBB2987042.1"/>
    </source>
</evidence>
<dbReference type="AlphaFoldDB" id="A0A839Q1T4"/>
<feature type="compositionally biased region" description="Basic and acidic residues" evidence="1">
    <location>
        <begin position="22"/>
        <end position="44"/>
    </location>
</feature>
<reference evidence="2 3" key="1">
    <citation type="submission" date="2020-08" db="EMBL/GenBank/DDBJ databases">
        <title>Genomic Encyclopedia of Type Strains, Phase IV (KMG-V): Genome sequencing to study the core and pangenomes of soil and plant-associated prokaryotes.</title>
        <authorList>
            <person name="Whitman W."/>
        </authorList>
    </citation>
    <scope>NUCLEOTIDE SEQUENCE [LARGE SCALE GENOMIC DNA]</scope>
    <source>
        <strain evidence="2 3">B3ACCR2</strain>
    </source>
</reference>
<dbReference type="EMBL" id="JACHVT010000004">
    <property type="protein sequence ID" value="MBB2987042.1"/>
    <property type="molecule type" value="Genomic_DNA"/>
</dbReference>
<accession>A0A839Q1T4</accession>
<gene>
    <name evidence="2" type="ORF">FHW14_002207</name>
</gene>
<evidence type="ECO:0000256" key="1">
    <source>
        <dbReference type="SAM" id="MobiDB-lite"/>
    </source>
</evidence>
<feature type="region of interest" description="Disordered" evidence="1">
    <location>
        <begin position="22"/>
        <end position="59"/>
    </location>
</feature>
<dbReference type="Proteomes" id="UP000590811">
    <property type="component" value="Unassembled WGS sequence"/>
</dbReference>
<comment type="caution">
    <text evidence="2">The sequence shown here is derived from an EMBL/GenBank/DDBJ whole genome shotgun (WGS) entry which is preliminary data.</text>
</comment>
<name>A0A839Q1T4_9MICO</name>
<proteinExistence type="predicted"/>